<dbReference type="PROSITE" id="PS51184">
    <property type="entry name" value="JMJC"/>
    <property type="match status" value="1"/>
</dbReference>
<evidence type="ECO:0000259" key="1">
    <source>
        <dbReference type="PROSITE" id="PS51184"/>
    </source>
</evidence>
<dbReference type="Proteomes" id="UP001479436">
    <property type="component" value="Unassembled WGS sequence"/>
</dbReference>
<dbReference type="InterPro" id="IPR041667">
    <property type="entry name" value="Cupin_8"/>
</dbReference>
<dbReference type="SMART" id="SM00558">
    <property type="entry name" value="JmjC"/>
    <property type="match status" value="1"/>
</dbReference>
<gene>
    <name evidence="2" type="ORF">K7432_016013</name>
</gene>
<dbReference type="PANTHER" id="PTHR12461">
    <property type="entry name" value="HYPOXIA-INDUCIBLE FACTOR 1 ALPHA INHIBITOR-RELATED"/>
    <property type="match status" value="1"/>
</dbReference>
<feature type="domain" description="JmjC" evidence="1">
    <location>
        <begin position="151"/>
        <end position="319"/>
    </location>
</feature>
<dbReference type="EMBL" id="JASJQH010009285">
    <property type="protein sequence ID" value="KAK9680186.1"/>
    <property type="molecule type" value="Genomic_DNA"/>
</dbReference>
<comment type="caution">
    <text evidence="2">The sequence shown here is derived from an EMBL/GenBank/DDBJ whole genome shotgun (WGS) entry which is preliminary data.</text>
</comment>
<keyword evidence="3" id="KW-1185">Reference proteome</keyword>
<evidence type="ECO:0000313" key="2">
    <source>
        <dbReference type="EMBL" id="KAK9680186.1"/>
    </source>
</evidence>
<protein>
    <recommendedName>
        <fullName evidence="1">JmjC domain-containing protein</fullName>
    </recommendedName>
</protein>
<name>A0ABR2VM80_9FUNG</name>
<dbReference type="Gene3D" id="2.60.120.650">
    <property type="entry name" value="Cupin"/>
    <property type="match status" value="1"/>
</dbReference>
<dbReference type="SUPFAM" id="SSF51197">
    <property type="entry name" value="Clavaminate synthase-like"/>
    <property type="match status" value="1"/>
</dbReference>
<reference evidence="2 3" key="1">
    <citation type="submission" date="2023-04" db="EMBL/GenBank/DDBJ databases">
        <title>Genome of Basidiobolus ranarum AG-B5.</title>
        <authorList>
            <person name="Stajich J.E."/>
            <person name="Carter-House D."/>
            <person name="Gryganskyi A."/>
        </authorList>
    </citation>
    <scope>NUCLEOTIDE SEQUENCE [LARGE SCALE GENOMIC DNA]</scope>
    <source>
        <strain evidence="2 3">AG-B5</strain>
    </source>
</reference>
<evidence type="ECO:0000313" key="3">
    <source>
        <dbReference type="Proteomes" id="UP001479436"/>
    </source>
</evidence>
<proteinExistence type="predicted"/>
<dbReference type="PANTHER" id="PTHR12461:SF90">
    <property type="entry name" value="JUMONJI-LIKE PROTEIN"/>
    <property type="match status" value="1"/>
</dbReference>
<dbReference type="Pfam" id="PF13621">
    <property type="entry name" value="Cupin_8"/>
    <property type="match status" value="1"/>
</dbReference>
<sequence>MTVKLPQALRVEAFNEISAERFNNIYRHRRPVLFKAILPESVVNLWHEKTYLSKELLKKEGKLEVMYALDQQNFMDDVDFVEKCLVSVDSVLNTILKSTNGVDSEKLDSFKSEVDSQSLSSLQPEDDQHRRFYYRSHLSDSMLKDLDIPGIRNSLFGDRANDPTFASESKRELTRLWVSTGGNITPMHFDRCHGLLVQVYGCKRFVLVHPDDTSAVYPYDGINGPSHGAKVRHIGYSYGLNPFSEDDIVYSELVANTLARFPKITQADIYIVDLKPGDVLYTPPGYWHEVTSLTNSISVTVPWDMSPFELDSVPTNMAF</sequence>
<dbReference type="InterPro" id="IPR003347">
    <property type="entry name" value="JmjC_dom"/>
</dbReference>
<organism evidence="2 3">
    <name type="scientific">Basidiobolus ranarum</name>
    <dbReference type="NCBI Taxonomy" id="34480"/>
    <lineage>
        <taxon>Eukaryota</taxon>
        <taxon>Fungi</taxon>
        <taxon>Fungi incertae sedis</taxon>
        <taxon>Zoopagomycota</taxon>
        <taxon>Entomophthoromycotina</taxon>
        <taxon>Basidiobolomycetes</taxon>
        <taxon>Basidiobolales</taxon>
        <taxon>Basidiobolaceae</taxon>
        <taxon>Basidiobolus</taxon>
    </lineage>
</organism>
<accession>A0ABR2VM80</accession>